<evidence type="ECO:0000256" key="3">
    <source>
        <dbReference type="SAM" id="MobiDB-lite"/>
    </source>
</evidence>
<dbReference type="PRINTS" id="PR00313">
    <property type="entry name" value="CABNDNGRPT"/>
</dbReference>
<dbReference type="GO" id="GO:0005576">
    <property type="term" value="C:extracellular region"/>
    <property type="evidence" value="ECO:0007669"/>
    <property type="project" value="UniProtKB-SubCell"/>
</dbReference>
<accession>A0A840Y5X6</accession>
<evidence type="ECO:0000313" key="6">
    <source>
        <dbReference type="Proteomes" id="UP000562254"/>
    </source>
</evidence>
<dbReference type="Pfam" id="PF00353">
    <property type="entry name" value="HemolysinCabind"/>
    <property type="match status" value="4"/>
</dbReference>
<dbReference type="Proteomes" id="UP000562254">
    <property type="component" value="Unassembled WGS sequence"/>
</dbReference>
<comment type="subcellular location">
    <subcellularLocation>
        <location evidence="1">Secreted</location>
    </subcellularLocation>
</comment>
<dbReference type="PANTHER" id="PTHR38340">
    <property type="entry name" value="S-LAYER PROTEIN"/>
    <property type="match status" value="1"/>
</dbReference>
<proteinExistence type="predicted"/>
<dbReference type="InterPro" id="IPR050557">
    <property type="entry name" value="RTX_toxin/Mannuronan_C5-epim"/>
</dbReference>
<dbReference type="SUPFAM" id="SSF51294">
    <property type="entry name" value="Hedgehog/intein (Hint) domain"/>
    <property type="match status" value="1"/>
</dbReference>
<organism evidence="5 6">
    <name type="scientific">Neoroseomonas alkaliterrae</name>
    <dbReference type="NCBI Taxonomy" id="1452450"/>
    <lineage>
        <taxon>Bacteria</taxon>
        <taxon>Pseudomonadati</taxon>
        <taxon>Pseudomonadota</taxon>
        <taxon>Alphaproteobacteria</taxon>
        <taxon>Acetobacterales</taxon>
        <taxon>Acetobacteraceae</taxon>
        <taxon>Neoroseomonas</taxon>
    </lineage>
</organism>
<dbReference type="AlphaFoldDB" id="A0A840Y5X6"/>
<comment type="caution">
    <text evidence="5">The sequence shown here is derived from an EMBL/GenBank/DDBJ whole genome shotgun (WGS) entry which is preliminary data.</text>
</comment>
<dbReference type="SUPFAM" id="SSF51120">
    <property type="entry name" value="beta-Roll"/>
    <property type="match status" value="2"/>
</dbReference>
<dbReference type="GO" id="GO:0005509">
    <property type="term" value="F:calcium ion binding"/>
    <property type="evidence" value="ECO:0007669"/>
    <property type="project" value="InterPro"/>
</dbReference>
<dbReference type="PROSITE" id="PS00330">
    <property type="entry name" value="HEMOLYSIN_CALCIUM"/>
    <property type="match status" value="1"/>
</dbReference>
<reference evidence="5 6" key="1">
    <citation type="submission" date="2020-08" db="EMBL/GenBank/DDBJ databases">
        <title>Genomic Encyclopedia of Type Strains, Phase IV (KMG-IV): sequencing the most valuable type-strain genomes for metagenomic binning, comparative biology and taxonomic classification.</title>
        <authorList>
            <person name="Goeker M."/>
        </authorList>
    </citation>
    <scope>NUCLEOTIDE SEQUENCE [LARGE SCALE GENOMIC DNA]</scope>
    <source>
        <strain evidence="5 6">DSM 25895</strain>
    </source>
</reference>
<dbReference type="Pfam" id="PF13403">
    <property type="entry name" value="Hint_2"/>
    <property type="match status" value="1"/>
</dbReference>
<evidence type="ECO:0000256" key="2">
    <source>
        <dbReference type="ARBA" id="ARBA00022525"/>
    </source>
</evidence>
<dbReference type="Gene3D" id="2.150.10.10">
    <property type="entry name" value="Serralysin-like metalloprotease, C-terminal"/>
    <property type="match status" value="3"/>
</dbReference>
<keyword evidence="2" id="KW-0964">Secreted</keyword>
<dbReference type="InterPro" id="IPR018511">
    <property type="entry name" value="Hemolysin-typ_Ca-bd_CS"/>
</dbReference>
<evidence type="ECO:0000313" key="5">
    <source>
        <dbReference type="EMBL" id="MBB5689284.1"/>
    </source>
</evidence>
<evidence type="ECO:0000259" key="4">
    <source>
        <dbReference type="Pfam" id="PF13403"/>
    </source>
</evidence>
<dbReference type="EMBL" id="JACIJE010000003">
    <property type="protein sequence ID" value="MBB5689284.1"/>
    <property type="molecule type" value="Genomic_DNA"/>
</dbReference>
<gene>
    <name evidence="5" type="ORF">FHS88_001409</name>
</gene>
<feature type="region of interest" description="Disordered" evidence="3">
    <location>
        <begin position="44"/>
        <end position="87"/>
    </location>
</feature>
<feature type="domain" description="Hedgehog/Intein (Hint)" evidence="4">
    <location>
        <begin position="236"/>
        <end position="373"/>
    </location>
</feature>
<dbReference type="RefSeq" id="WP_184482894.1">
    <property type="nucleotide sequence ID" value="NZ_JACIJE010000003.1"/>
</dbReference>
<dbReference type="Gene3D" id="2.170.16.10">
    <property type="entry name" value="Hedgehog/Intein (Hint) domain"/>
    <property type="match status" value="1"/>
</dbReference>
<protein>
    <submittedName>
        <fullName evidence="5">Ca2+-binding RTX toxin-like protein</fullName>
    </submittedName>
</protein>
<sequence length="439" mass="44783">MPETSLTGGDDLFSAPGAQADIIFGLGGNDTILGNDADDSILGGDGNDLLDGGSQNDTLRGEAGDDTLVSSSGNNLLDGGTGDDSILGGPQEETLLGGDGNDTIIGAGAADLIEGGAGDDSLVAGNFGATTLIGGAGNDVLVANGDITIMFGGGGDDTFTALTGNYGDKYISGGGGADVAVFGGTYDPANWVVEQGTFQGLPYEAYYQIPFSYRVYFHQFEGDLIFDDGRFPVVVPCFAEGTMILTAAGERPVETLRAGDLVATASGRGAPFKPVRWIGRRRVDLAAHPRPASVAPVLVMPGALGEGTPHRPLRLSPDHAVRVGGALVPVGLLTDGRGIVQDIACRTVTNFHVELFAHDLLVSDGAVTESFVAAGNRQAFENAGTMAVLHADFAPAPGTAPAMPRCLPLVTEGLALEAARASLARRAAAMNPRGRLSAA</sequence>
<dbReference type="InterPro" id="IPR001343">
    <property type="entry name" value="Hemolysn_Ca-bd"/>
</dbReference>
<evidence type="ECO:0000256" key="1">
    <source>
        <dbReference type="ARBA" id="ARBA00004613"/>
    </source>
</evidence>
<dbReference type="InterPro" id="IPR011049">
    <property type="entry name" value="Serralysin-like_metalloprot_C"/>
</dbReference>
<dbReference type="InterPro" id="IPR036844">
    <property type="entry name" value="Hint_dom_sf"/>
</dbReference>
<dbReference type="PANTHER" id="PTHR38340:SF1">
    <property type="entry name" value="S-LAYER PROTEIN"/>
    <property type="match status" value="1"/>
</dbReference>
<name>A0A840Y5X6_9PROT</name>
<keyword evidence="6" id="KW-1185">Reference proteome</keyword>
<dbReference type="InterPro" id="IPR028992">
    <property type="entry name" value="Hedgehog/Intein_dom"/>
</dbReference>